<name>A0ABW6Y3T3_9ACTN</name>
<dbReference type="RefSeq" id="WP_359521289.1">
    <property type="nucleotide sequence ID" value="NZ_JBIBDZ010000028.1"/>
</dbReference>
<sequence>MNGTLTLLIPSWRVRSLLTWLSHRTYLQLLPLAALGARVLFTGSAPMWVRTLAAVATVLLVLVTSAGVRLHDELDDAGIPCTWCGLEAGTDDDQEDGR</sequence>
<evidence type="ECO:0000313" key="2">
    <source>
        <dbReference type="Proteomes" id="UP001602370"/>
    </source>
</evidence>
<keyword evidence="2" id="KW-1185">Reference proteome</keyword>
<dbReference type="EMBL" id="JBIBDZ010000028">
    <property type="protein sequence ID" value="MFF5924400.1"/>
    <property type="molecule type" value="Genomic_DNA"/>
</dbReference>
<evidence type="ECO:0000313" key="1">
    <source>
        <dbReference type="EMBL" id="MFF5924400.1"/>
    </source>
</evidence>
<comment type="caution">
    <text evidence="1">The sequence shown here is derived from an EMBL/GenBank/DDBJ whole genome shotgun (WGS) entry which is preliminary data.</text>
</comment>
<reference evidence="1 2" key="1">
    <citation type="submission" date="2024-10" db="EMBL/GenBank/DDBJ databases">
        <title>The Natural Products Discovery Center: Release of the First 8490 Sequenced Strains for Exploring Actinobacteria Biosynthetic Diversity.</title>
        <authorList>
            <person name="Kalkreuter E."/>
            <person name="Kautsar S.A."/>
            <person name="Yang D."/>
            <person name="Bader C.D."/>
            <person name="Teijaro C.N."/>
            <person name="Fluegel L."/>
            <person name="Davis C.M."/>
            <person name="Simpson J.R."/>
            <person name="Lauterbach L."/>
            <person name="Steele A.D."/>
            <person name="Gui C."/>
            <person name="Meng S."/>
            <person name="Li G."/>
            <person name="Viehrig K."/>
            <person name="Ye F."/>
            <person name="Su P."/>
            <person name="Kiefer A.F."/>
            <person name="Nichols A."/>
            <person name="Cepeda A.J."/>
            <person name="Yan W."/>
            <person name="Fan B."/>
            <person name="Jiang Y."/>
            <person name="Adhikari A."/>
            <person name="Zheng C.-J."/>
            <person name="Schuster L."/>
            <person name="Cowan T.M."/>
            <person name="Smanski M.J."/>
            <person name="Chevrette M.G."/>
            <person name="De Carvalho L.P.S."/>
            <person name="Shen B."/>
        </authorList>
    </citation>
    <scope>NUCLEOTIDE SEQUENCE [LARGE SCALE GENOMIC DNA]</scope>
    <source>
        <strain evidence="1 2">NPDC012605</strain>
    </source>
</reference>
<organism evidence="1 2">
    <name type="scientific">Streptomyces flavochromogenes</name>
    <dbReference type="NCBI Taxonomy" id="68199"/>
    <lineage>
        <taxon>Bacteria</taxon>
        <taxon>Bacillati</taxon>
        <taxon>Actinomycetota</taxon>
        <taxon>Actinomycetes</taxon>
        <taxon>Kitasatosporales</taxon>
        <taxon>Streptomycetaceae</taxon>
        <taxon>Streptomyces</taxon>
    </lineage>
</organism>
<accession>A0ABW6Y3T3</accession>
<proteinExistence type="predicted"/>
<dbReference type="Proteomes" id="UP001602370">
    <property type="component" value="Unassembled WGS sequence"/>
</dbReference>
<gene>
    <name evidence="1" type="ORF">ACFY8C_39935</name>
</gene>
<protein>
    <submittedName>
        <fullName evidence="1">Uncharacterized protein</fullName>
    </submittedName>
</protein>